<dbReference type="SUPFAM" id="SSF56281">
    <property type="entry name" value="Metallo-hydrolase/oxidoreductase"/>
    <property type="match status" value="1"/>
</dbReference>
<feature type="transmembrane region" description="Helical" evidence="6">
    <location>
        <begin position="12"/>
        <end position="31"/>
    </location>
</feature>
<name>A0A1I3TRG8_9GAMM</name>
<dbReference type="AlphaFoldDB" id="A0A1I3TRG8"/>
<feature type="transmembrane region" description="Helical" evidence="6">
    <location>
        <begin position="37"/>
        <end position="56"/>
    </location>
</feature>
<dbReference type="InterPro" id="IPR025405">
    <property type="entry name" value="DUF4131"/>
</dbReference>
<keyword evidence="3 6" id="KW-0812">Transmembrane</keyword>
<protein>
    <submittedName>
        <fullName evidence="8">Competence protein ComEC</fullName>
    </submittedName>
</protein>
<dbReference type="InterPro" id="IPR001279">
    <property type="entry name" value="Metallo-B-lactamas"/>
</dbReference>
<proteinExistence type="predicted"/>
<dbReference type="Pfam" id="PF13567">
    <property type="entry name" value="DUF4131"/>
    <property type="match status" value="1"/>
</dbReference>
<feature type="transmembrane region" description="Helical" evidence="6">
    <location>
        <begin position="392"/>
        <end position="411"/>
    </location>
</feature>
<feature type="transmembrane region" description="Helical" evidence="6">
    <location>
        <begin position="455"/>
        <end position="476"/>
    </location>
</feature>
<dbReference type="Gene3D" id="3.60.15.10">
    <property type="entry name" value="Ribonuclease Z/Hydroxyacylglutathione hydrolase-like"/>
    <property type="match status" value="1"/>
</dbReference>
<feature type="transmembrane region" description="Helical" evidence="6">
    <location>
        <begin position="301"/>
        <end position="317"/>
    </location>
</feature>
<accession>A0A1I3TRG8</accession>
<feature type="transmembrane region" description="Helical" evidence="6">
    <location>
        <begin position="369"/>
        <end position="385"/>
    </location>
</feature>
<evidence type="ECO:0000256" key="2">
    <source>
        <dbReference type="ARBA" id="ARBA00022475"/>
    </source>
</evidence>
<evidence type="ECO:0000259" key="7">
    <source>
        <dbReference type="SMART" id="SM00849"/>
    </source>
</evidence>
<dbReference type="GO" id="GO:0030420">
    <property type="term" value="P:establishment of competence for transformation"/>
    <property type="evidence" value="ECO:0007669"/>
    <property type="project" value="InterPro"/>
</dbReference>
<dbReference type="Pfam" id="PF00753">
    <property type="entry name" value="Lactamase_B"/>
    <property type="match status" value="1"/>
</dbReference>
<organism evidence="8 9">
    <name type="scientific">Marinobacter persicus</name>
    <dbReference type="NCBI Taxonomy" id="930118"/>
    <lineage>
        <taxon>Bacteria</taxon>
        <taxon>Pseudomonadati</taxon>
        <taxon>Pseudomonadota</taxon>
        <taxon>Gammaproteobacteria</taxon>
        <taxon>Pseudomonadales</taxon>
        <taxon>Marinobacteraceae</taxon>
        <taxon>Marinobacter</taxon>
    </lineage>
</organism>
<evidence type="ECO:0000313" key="9">
    <source>
        <dbReference type="Proteomes" id="UP000199445"/>
    </source>
</evidence>
<keyword evidence="2" id="KW-1003">Cell membrane</keyword>
<dbReference type="SMART" id="SM00849">
    <property type="entry name" value="Lactamase_B"/>
    <property type="match status" value="1"/>
</dbReference>
<dbReference type="EMBL" id="FOSC01000005">
    <property type="protein sequence ID" value="SFJ72221.1"/>
    <property type="molecule type" value="Genomic_DNA"/>
</dbReference>
<feature type="transmembrane region" description="Helical" evidence="6">
    <location>
        <begin position="423"/>
        <end position="448"/>
    </location>
</feature>
<feature type="transmembrane region" description="Helical" evidence="6">
    <location>
        <begin position="488"/>
        <end position="506"/>
    </location>
</feature>
<feature type="transmembrane region" description="Helical" evidence="6">
    <location>
        <begin position="260"/>
        <end position="281"/>
    </location>
</feature>
<dbReference type="Proteomes" id="UP000199445">
    <property type="component" value="Unassembled WGS sequence"/>
</dbReference>
<evidence type="ECO:0000256" key="1">
    <source>
        <dbReference type="ARBA" id="ARBA00004651"/>
    </source>
</evidence>
<dbReference type="InterPro" id="IPR004477">
    <property type="entry name" value="ComEC_N"/>
</dbReference>
<dbReference type="Pfam" id="PF03772">
    <property type="entry name" value="Competence"/>
    <property type="match status" value="1"/>
</dbReference>
<evidence type="ECO:0000256" key="3">
    <source>
        <dbReference type="ARBA" id="ARBA00022692"/>
    </source>
</evidence>
<evidence type="ECO:0000313" key="8">
    <source>
        <dbReference type="EMBL" id="SFJ72221.1"/>
    </source>
</evidence>
<evidence type="ECO:0000256" key="5">
    <source>
        <dbReference type="ARBA" id="ARBA00023136"/>
    </source>
</evidence>
<keyword evidence="4 6" id="KW-1133">Transmembrane helix</keyword>
<dbReference type="InterPro" id="IPR036866">
    <property type="entry name" value="RibonucZ/Hydroxyglut_hydro"/>
</dbReference>
<keyword evidence="9" id="KW-1185">Reference proteome</keyword>
<reference evidence="8 9" key="1">
    <citation type="submission" date="2016-10" db="EMBL/GenBank/DDBJ databases">
        <authorList>
            <person name="de Groot N.N."/>
        </authorList>
    </citation>
    <scope>NUCLEOTIDE SEQUENCE [LARGE SCALE GENOMIC DNA]</scope>
    <source>
        <strain evidence="8 9">IBRC-M 10445</strain>
    </source>
</reference>
<dbReference type="GO" id="GO:0005886">
    <property type="term" value="C:plasma membrane"/>
    <property type="evidence" value="ECO:0007669"/>
    <property type="project" value="UniProtKB-SubCell"/>
</dbReference>
<evidence type="ECO:0000256" key="4">
    <source>
        <dbReference type="ARBA" id="ARBA00022989"/>
    </source>
</evidence>
<gene>
    <name evidence="8" type="ORF">SAMN05216429_10587</name>
</gene>
<dbReference type="InterPro" id="IPR035681">
    <property type="entry name" value="ComA-like_MBL"/>
</dbReference>
<dbReference type="InterPro" id="IPR004797">
    <property type="entry name" value="Competence_ComEC/Rec2"/>
</dbReference>
<dbReference type="PANTHER" id="PTHR30619:SF1">
    <property type="entry name" value="RECOMBINATION PROTEIN 2"/>
    <property type="match status" value="1"/>
</dbReference>
<dbReference type="PANTHER" id="PTHR30619">
    <property type="entry name" value="DNA INTERNALIZATION/COMPETENCE PROTEIN COMEC/REC2"/>
    <property type="match status" value="1"/>
</dbReference>
<dbReference type="NCBIfam" id="TIGR00361">
    <property type="entry name" value="ComEC_Rec2"/>
    <property type="match status" value="1"/>
</dbReference>
<dbReference type="OrthoDB" id="9761531at2"/>
<keyword evidence="5 6" id="KW-0472">Membrane</keyword>
<sequence length="814" mass="89057">MSRFNGAAPVPRVRILSNANLLAFCSGAILLYRLTPWPAFSVMLLAVILVSVALWYRLRSSPAACLPALLCCLALGLAWTYWQADNRLQQRLPEAAQGRELAVSGYLCSLPRPGSFDSLRFNFCVESWHTAFNSDWQAPETLRLAWYGRDGGVLPGQRLRLNVVLKRPHGYLNSAGFRYEDWLFRHAIRATGSIRSVAHAPDVRCGWHCRYHAWYRQIAGQVERLFGNARYYPLVASLLIGNRNGLTDAHWQTLQATGTIHLVAISGLHLGLVAMLAAVVLRKTLLLLPVGHIQERRVRQLVFAGLVSICVSYALLAGFGVPTRRALIMVIIGGWYLLLAREFSPWRPFVLALTLVLLTDPFAPLDQGFWLSFGAVAILLLAFAGRLGPPGWFKGLVIAQLAIFAGLWPILAQFEQQQPLAGIVANLVAIPWLSVVVMPVLLIGGVVAGLAGSAVLVWLLPLFDGVLAVLWRWLVFVETLPWPPIAEPHWAVIALLAVCVLVLLRFPFPGFRLTGGLVLFAWAISVVVPASAPGNPVVSEPELVVWDVGQGLSVMIRARNRVLVYDTGPGVPGVYSAADSVLIPGLAERGVHRLDRLVISHGDNDHAGGLPELFGRFRVGRVTAGEIQEWPDDSYAGFTGGVDACRPGIETWAGLELGFWQSAGEQSGNAASCVVQVFHRPSQTLIWLTGDITHAVEREMLEAGVHRWFPAKAGRRWVIAPHHGSKTSSSPEWVRAVAPDRVIYTAGFRHRYGHPHADVTARYRQAGARALSTACSGQIVLALSGEGPRVSEQRSVAPFWIAADGLARDQCQIP</sequence>
<dbReference type="CDD" id="cd07731">
    <property type="entry name" value="ComA-like_MBL-fold"/>
    <property type="match status" value="1"/>
</dbReference>
<feature type="transmembrane region" description="Helical" evidence="6">
    <location>
        <begin position="513"/>
        <end position="532"/>
    </location>
</feature>
<dbReference type="NCBIfam" id="TIGR00360">
    <property type="entry name" value="ComEC_N-term"/>
    <property type="match status" value="1"/>
</dbReference>
<feature type="transmembrane region" description="Helical" evidence="6">
    <location>
        <begin position="63"/>
        <end position="82"/>
    </location>
</feature>
<dbReference type="RefSeq" id="WP_091703425.1">
    <property type="nucleotide sequence ID" value="NZ_BMYN01000004.1"/>
</dbReference>
<dbReference type="InterPro" id="IPR052159">
    <property type="entry name" value="Competence_DNA_uptake"/>
</dbReference>
<comment type="subcellular location">
    <subcellularLocation>
        <location evidence="1">Cell membrane</location>
        <topology evidence="1">Multi-pass membrane protein</topology>
    </subcellularLocation>
</comment>
<feature type="domain" description="Metallo-beta-lactamase" evidence="7">
    <location>
        <begin position="550"/>
        <end position="750"/>
    </location>
</feature>
<evidence type="ECO:0000256" key="6">
    <source>
        <dbReference type="SAM" id="Phobius"/>
    </source>
</evidence>